<proteinExistence type="predicted"/>
<dbReference type="SUPFAM" id="SSF53474">
    <property type="entry name" value="alpha/beta-Hydrolases"/>
    <property type="match status" value="1"/>
</dbReference>
<evidence type="ECO:0000313" key="3">
    <source>
        <dbReference type="EMBL" id="RLJ34984.1"/>
    </source>
</evidence>
<dbReference type="InterPro" id="IPR000073">
    <property type="entry name" value="AB_hydrolase_1"/>
</dbReference>
<evidence type="ECO:0000259" key="1">
    <source>
        <dbReference type="Pfam" id="PF00561"/>
    </source>
</evidence>
<evidence type="ECO:0000313" key="2">
    <source>
        <dbReference type="EMBL" id="PKW29515.1"/>
    </source>
</evidence>
<dbReference type="Gene3D" id="3.40.50.1820">
    <property type="entry name" value="alpha/beta hydrolase"/>
    <property type="match status" value="1"/>
</dbReference>
<dbReference type="PANTHER" id="PTHR46331:SF2">
    <property type="entry name" value="VALACYCLOVIR HYDROLASE"/>
    <property type="match status" value="1"/>
</dbReference>
<reference evidence="2 4" key="1">
    <citation type="submission" date="2017-12" db="EMBL/GenBank/DDBJ databases">
        <title>Genomic Encyclopedia of Type Strains, Phase III (KMG-III): the genomes of soil and plant-associated and newly described type strains.</title>
        <authorList>
            <person name="Whitman W."/>
        </authorList>
    </citation>
    <scope>NUCLEOTIDE SEQUENCE [LARGE SCALE GENOMIC DNA]</scope>
    <source>
        <strain evidence="2 4">IP-10</strain>
    </source>
</reference>
<sequence length="437" mass="48782">MIKTIFYLAFLIVQQCAYSQLKYTTTNTALVKLLPVKKYTGKQYRLSIDIKNEPSDDISGGTVMVLQTKKQDWEFLENTRKTFFAPKDSQTWKSYTITGTIDSEAYKLWFTLATYGNGDFYYDNMKFEIKEGENWVDVPVEGGDFEKLSAGNPLKGFKNGESVKKEGLSVSLVNQEGRGQSLRIHAEGGTIDKRFFYGNNSATGKYINSKDVKIYYETYGEGEPLLLLHGNGGSISSFAGQIEEFARNYKVIAVDTRGQGKSIDMQTEHFSYDLFADDMKTLLDSLGLKQVNVVGWSDGGNTGLLLASKYPDYVKKLVTMGANLNPSDNAIDKKMLKTIAKDIKQLKDQKNAEIVTIRLLEMLLQEPNIQPESLGAIKAKTLVVAGEHDLILENHTRLIGASIPGAKVSILKGQTHEVVADNPKVFNQVVLDFLKEH</sequence>
<keyword evidence="4" id="KW-1185">Reference proteome</keyword>
<feature type="domain" description="AB hydrolase-1" evidence="1">
    <location>
        <begin position="224"/>
        <end position="337"/>
    </location>
</feature>
<dbReference type="AlphaFoldDB" id="A0A497V7Y0"/>
<organism evidence="3 5">
    <name type="scientific">Flavobacterium lindanitolerans</name>
    <dbReference type="NCBI Taxonomy" id="428988"/>
    <lineage>
        <taxon>Bacteria</taxon>
        <taxon>Pseudomonadati</taxon>
        <taxon>Bacteroidota</taxon>
        <taxon>Flavobacteriia</taxon>
        <taxon>Flavobacteriales</taxon>
        <taxon>Flavobacteriaceae</taxon>
        <taxon>Flavobacterium</taxon>
    </lineage>
</organism>
<dbReference type="Proteomes" id="UP000233767">
    <property type="component" value="Unassembled WGS sequence"/>
</dbReference>
<dbReference type="PRINTS" id="PR00111">
    <property type="entry name" value="ABHYDROLASE"/>
</dbReference>
<name>A0A497V7Y0_9FLAO</name>
<dbReference type="Pfam" id="PF00561">
    <property type="entry name" value="Abhydrolase_1"/>
    <property type="match status" value="1"/>
</dbReference>
<evidence type="ECO:0000313" key="5">
    <source>
        <dbReference type="Proteomes" id="UP000275027"/>
    </source>
</evidence>
<dbReference type="InterPro" id="IPR029058">
    <property type="entry name" value="AB_hydrolase_fold"/>
</dbReference>
<dbReference type="Gene3D" id="2.60.120.260">
    <property type="entry name" value="Galactose-binding domain-like"/>
    <property type="match status" value="1"/>
</dbReference>
<evidence type="ECO:0000313" key="4">
    <source>
        <dbReference type="Proteomes" id="UP000233767"/>
    </source>
</evidence>
<dbReference type="GO" id="GO:0017171">
    <property type="term" value="F:serine hydrolase activity"/>
    <property type="evidence" value="ECO:0007669"/>
    <property type="project" value="TreeGrafter"/>
</dbReference>
<dbReference type="PANTHER" id="PTHR46331">
    <property type="entry name" value="VALACYCLOVIR HYDROLASE"/>
    <property type="match status" value="1"/>
</dbReference>
<comment type="caution">
    <text evidence="3">The sequence shown here is derived from an EMBL/GenBank/DDBJ whole genome shotgun (WGS) entry which is preliminary data.</text>
</comment>
<reference evidence="3 5" key="2">
    <citation type="submission" date="2018-10" db="EMBL/GenBank/DDBJ databases">
        <title>Genomic Encyclopedia of Archaeal and Bacterial Type Strains, Phase II (KMG-II): from individual species to whole genera.</title>
        <authorList>
            <person name="Goeker M."/>
        </authorList>
    </citation>
    <scope>NUCLEOTIDE SEQUENCE [LARGE SCALE GENOMIC DNA]</scope>
    <source>
        <strain evidence="3 5">DSM 21886</strain>
    </source>
</reference>
<dbReference type="RefSeq" id="WP_101471386.1">
    <property type="nucleotide sequence ID" value="NZ_PJND01000007.1"/>
</dbReference>
<protein>
    <submittedName>
        <fullName evidence="3">Pimeloyl-ACP methyl ester carboxylesterase</fullName>
    </submittedName>
</protein>
<dbReference type="EMBL" id="PJND01000007">
    <property type="protein sequence ID" value="PKW29515.1"/>
    <property type="molecule type" value="Genomic_DNA"/>
</dbReference>
<dbReference type="Proteomes" id="UP000275027">
    <property type="component" value="Unassembled WGS sequence"/>
</dbReference>
<dbReference type="EMBL" id="RCCB01000010">
    <property type="protein sequence ID" value="RLJ34984.1"/>
    <property type="molecule type" value="Genomic_DNA"/>
</dbReference>
<gene>
    <name evidence="2" type="ORF">B0G92_1152</name>
    <name evidence="3" type="ORF">CLV50_0352</name>
</gene>
<accession>A0A497V7Y0</accession>